<dbReference type="InterPro" id="IPR056443">
    <property type="entry name" value="AEP_C962R"/>
</dbReference>
<reference evidence="2" key="1">
    <citation type="journal article" date="2019" name="MBio">
        <title>Virus Genomes from Deep Sea Sediments Expand the Ocean Megavirome and Support Independent Origins of Viral Gigantism.</title>
        <authorList>
            <person name="Backstrom D."/>
            <person name="Yutin N."/>
            <person name="Jorgensen S.L."/>
            <person name="Dharamshi J."/>
            <person name="Homa F."/>
            <person name="Zaremba-Niedwiedzka K."/>
            <person name="Spang A."/>
            <person name="Wolf Y.I."/>
            <person name="Koonin E.V."/>
            <person name="Ettema T.J."/>
        </authorList>
    </citation>
    <scope>NUCLEOTIDE SEQUENCE</scope>
</reference>
<accession>A0A4D5XF90</accession>
<evidence type="ECO:0000313" key="2">
    <source>
        <dbReference type="EMBL" id="QBK84783.1"/>
    </source>
</evidence>
<feature type="domain" description="C962R-like N-terminal AEP" evidence="1">
    <location>
        <begin position="62"/>
        <end position="190"/>
    </location>
</feature>
<proteinExistence type="predicted"/>
<organism evidence="2">
    <name type="scientific">Pithovirus LCDPAC01</name>
    <dbReference type="NCBI Taxonomy" id="2506600"/>
    <lineage>
        <taxon>Viruses</taxon>
        <taxon>Pithoviruses</taxon>
    </lineage>
</organism>
<evidence type="ECO:0000259" key="1">
    <source>
        <dbReference type="Pfam" id="PF23162"/>
    </source>
</evidence>
<gene>
    <name evidence="2" type="ORF">LCDPAC01_02640</name>
</gene>
<dbReference type="EMBL" id="MK500296">
    <property type="protein sequence ID" value="QBK84783.1"/>
    <property type="molecule type" value="Genomic_DNA"/>
</dbReference>
<dbReference type="Pfam" id="PF23162">
    <property type="entry name" value="AEP_C962R"/>
    <property type="match status" value="1"/>
</dbReference>
<sequence length="360" mass="41922">MNIKGKVWYYYLKKKNGKGLADHVDIDKAFLLIHSTLKNKRMFTAFRSLRAFVDYQKKFMVKDRNFFETITSKSQKVYFDVDIAGEPDIKAIAVNTIDNLVTSVIEVLAEKKIQITPEDFIIFESNGSYKESYHVILPDYYSDTNKNNRWLYKRIIAKVPENLRKYIDSSMYSTLQQLRMLGSQKTGTGRIKRIMNTWKYKGKTVKFHIPDKLPPSLLEMYLYELSLVTMVDKCSLLPTFYDEKMEIRPVPLSDLLYEDIVDVVSRVDQRIFKFRGVSNGYICFDRKMSAVCSICDRVHDAENAYVRVDDGTIKFFCRRARGSKHKNLGILKSKALELTKDPKPTATKNVFYIVRSLADK</sequence>
<protein>
    <submittedName>
        <fullName evidence="2">DNA primase</fullName>
    </submittedName>
</protein>
<name>A0A4D5XF90_9VIRU</name>